<dbReference type="AlphaFoldDB" id="A0A2M6WLA1"/>
<keyword evidence="1" id="KW-0472">Membrane</keyword>
<name>A0A2M6WLA1_9BACT</name>
<organism evidence="2 3">
    <name type="scientific">Candidatus Falkowbacteria bacterium CG10_big_fil_rev_8_21_14_0_10_43_11</name>
    <dbReference type="NCBI Taxonomy" id="1974568"/>
    <lineage>
        <taxon>Bacteria</taxon>
        <taxon>Candidatus Falkowiibacteriota</taxon>
    </lineage>
</organism>
<sequence>MKNFFHSVDRQFNGFIANLAGGALLLLFFAVLVVWSDFFLRLVFGCSFLVAAWISFYAALKLYQIKRKIKDFIPRIK</sequence>
<comment type="caution">
    <text evidence="2">The sequence shown here is derived from an EMBL/GenBank/DDBJ whole genome shotgun (WGS) entry which is preliminary data.</text>
</comment>
<gene>
    <name evidence="2" type="ORF">COU00_03670</name>
</gene>
<dbReference type="Proteomes" id="UP000229335">
    <property type="component" value="Unassembled WGS sequence"/>
</dbReference>
<keyword evidence="1" id="KW-1133">Transmembrane helix</keyword>
<proteinExistence type="predicted"/>
<reference evidence="3" key="1">
    <citation type="submission" date="2017-09" db="EMBL/GenBank/DDBJ databases">
        <title>Depth-based differentiation of microbial function through sediment-hosted aquifers and enrichment of novel symbionts in the deep terrestrial subsurface.</title>
        <authorList>
            <person name="Probst A.J."/>
            <person name="Ladd B."/>
            <person name="Jarett J.K."/>
            <person name="Geller-Mcgrath D.E."/>
            <person name="Sieber C.M.K."/>
            <person name="Emerson J.B."/>
            <person name="Anantharaman K."/>
            <person name="Thomas B.C."/>
            <person name="Malmstrom R."/>
            <person name="Stieglmeier M."/>
            <person name="Klingl A."/>
            <person name="Woyke T."/>
            <person name="Ryan C.M."/>
            <person name="Banfield J.F."/>
        </authorList>
    </citation>
    <scope>NUCLEOTIDE SEQUENCE [LARGE SCALE GENOMIC DNA]</scope>
</reference>
<keyword evidence="1" id="KW-0812">Transmembrane</keyword>
<feature type="transmembrane region" description="Helical" evidence="1">
    <location>
        <begin position="38"/>
        <end position="60"/>
    </location>
</feature>
<feature type="transmembrane region" description="Helical" evidence="1">
    <location>
        <begin position="12"/>
        <end position="32"/>
    </location>
</feature>
<protein>
    <submittedName>
        <fullName evidence="2">Uncharacterized protein</fullName>
    </submittedName>
</protein>
<accession>A0A2M6WLA1</accession>
<dbReference type="EMBL" id="PFAS01000064">
    <property type="protein sequence ID" value="PIT93563.1"/>
    <property type="molecule type" value="Genomic_DNA"/>
</dbReference>
<evidence type="ECO:0000256" key="1">
    <source>
        <dbReference type="SAM" id="Phobius"/>
    </source>
</evidence>
<evidence type="ECO:0000313" key="3">
    <source>
        <dbReference type="Proteomes" id="UP000229335"/>
    </source>
</evidence>
<evidence type="ECO:0000313" key="2">
    <source>
        <dbReference type="EMBL" id="PIT93563.1"/>
    </source>
</evidence>